<dbReference type="AlphaFoldDB" id="A0A1H2QSM3"/>
<keyword evidence="3" id="KW-1185">Reference proteome</keyword>
<dbReference type="OrthoDB" id="789771at2"/>
<name>A0A1H2QSM3_9FLAO</name>
<dbReference type="InterPro" id="IPR013783">
    <property type="entry name" value="Ig-like_fold"/>
</dbReference>
<dbReference type="STRING" id="1073328.SAMN05216294_1681"/>
<keyword evidence="1" id="KW-0732">Signal</keyword>
<proteinExistence type="predicted"/>
<sequence length="235" mass="25261">MKIASKYIVPLVLLTLFSCGGSGDDPTPEPEPEVPVPLAATLVFPDNNEECTEGVIVSDTESQVTFQWAASENTDDYTLTIQNLETGVETSSSTSNTELQVTLNRGTAYSWIVVSSADGTNETATSETWRFYNAGAAIENYAPFPAYDPYPEMGIEVVSGNISLQWEGSDLDGDSLSYSVYLDTANPPTTLLGGTASTNIDATLEADTIYYWQVISTDSAGNSSTSEIFEFRTSS</sequence>
<feature type="chain" id="PRO_5011609990" description="Fibronectin type-III domain-containing protein" evidence="1">
    <location>
        <begin position="24"/>
        <end position="235"/>
    </location>
</feature>
<accession>A0A1H2QSM3</accession>
<evidence type="ECO:0000313" key="2">
    <source>
        <dbReference type="EMBL" id="SDW09634.1"/>
    </source>
</evidence>
<feature type="signal peptide" evidence="1">
    <location>
        <begin position="1"/>
        <end position="23"/>
    </location>
</feature>
<reference evidence="3" key="1">
    <citation type="submission" date="2016-10" db="EMBL/GenBank/DDBJ databases">
        <authorList>
            <person name="Varghese N."/>
            <person name="Submissions S."/>
        </authorList>
    </citation>
    <scope>NUCLEOTIDE SEQUENCE [LARGE SCALE GENOMIC DNA]</scope>
    <source>
        <strain evidence="3">DSM 25030</strain>
    </source>
</reference>
<organism evidence="2 3">
    <name type="scientific">Flagellimonas zhangzhouensis</name>
    <dbReference type="NCBI Taxonomy" id="1073328"/>
    <lineage>
        <taxon>Bacteria</taxon>
        <taxon>Pseudomonadati</taxon>
        <taxon>Bacteroidota</taxon>
        <taxon>Flavobacteriia</taxon>
        <taxon>Flavobacteriales</taxon>
        <taxon>Flavobacteriaceae</taxon>
        <taxon>Flagellimonas</taxon>
    </lineage>
</organism>
<protein>
    <recommendedName>
        <fullName evidence="4">Fibronectin type-III domain-containing protein</fullName>
    </recommendedName>
</protein>
<evidence type="ECO:0008006" key="4">
    <source>
        <dbReference type="Google" id="ProtNLM"/>
    </source>
</evidence>
<dbReference type="Gene3D" id="2.60.40.10">
    <property type="entry name" value="Immunoglobulins"/>
    <property type="match status" value="1"/>
</dbReference>
<dbReference type="SUPFAM" id="SSF49265">
    <property type="entry name" value="Fibronectin type III"/>
    <property type="match status" value="1"/>
</dbReference>
<evidence type="ECO:0000313" key="3">
    <source>
        <dbReference type="Proteomes" id="UP000199592"/>
    </source>
</evidence>
<evidence type="ECO:0000256" key="1">
    <source>
        <dbReference type="SAM" id="SignalP"/>
    </source>
</evidence>
<dbReference type="InterPro" id="IPR036116">
    <property type="entry name" value="FN3_sf"/>
</dbReference>
<dbReference type="Proteomes" id="UP000199592">
    <property type="component" value="Unassembled WGS sequence"/>
</dbReference>
<gene>
    <name evidence="2" type="ORF">SAMN04487892_0333</name>
</gene>
<dbReference type="EMBL" id="FNMY01000001">
    <property type="protein sequence ID" value="SDW09634.1"/>
    <property type="molecule type" value="Genomic_DNA"/>
</dbReference>
<dbReference type="RefSeq" id="WP_090294196.1">
    <property type="nucleotide sequence ID" value="NZ_FNKI01000002.1"/>
</dbReference>
<dbReference type="PROSITE" id="PS51257">
    <property type="entry name" value="PROKAR_LIPOPROTEIN"/>
    <property type="match status" value="1"/>
</dbReference>